<dbReference type="SUPFAM" id="SSF103473">
    <property type="entry name" value="MFS general substrate transporter"/>
    <property type="match status" value="1"/>
</dbReference>
<dbReference type="GeneID" id="99774400"/>
<reference evidence="8 10" key="3">
    <citation type="submission" date="2017-04" db="EMBL/GenBank/DDBJ databases">
        <title>Kefir bacterial isolates.</title>
        <authorList>
            <person name="Kim Y."/>
            <person name="Blasche S."/>
            <person name="Patil K.R."/>
        </authorList>
    </citation>
    <scope>NUCLEOTIDE SEQUENCE [LARGE SCALE GENOMIC DNA]</scope>
    <source>
        <strain evidence="8 10">OG2</strain>
    </source>
</reference>
<feature type="transmembrane region" description="Helical" evidence="5">
    <location>
        <begin position="234"/>
        <end position="253"/>
    </location>
</feature>
<sequence length="436" mass="44506">MTETTSSQAPARSEARRWAAVVICWLLIVMDGYDLIVYGAVQNSLIETTDWGLTPASAGTLGSLAFLGMMIGAVVAGRLADAIGRRRTILLCVIVFGVATVACALAPNPGVFGALRLIAGLGLGGLVPSANALTAELVPPRWRGSMATLMMSGVPIGGTIAALTGLWLIPAFGWPAMFWITAVSFILLAVAWKVLPETGAPRAASGSDPGQADVEAGDRAAPRTGFSTILSTPWLSFSILFALTTLFTLFAWYGLGTQLPKIMRDSGADLGPALAFTIALNLGAVVGSVLTAWAGDRFGILPTATVAAAVAGIALVALMSGTTATLAIYVALVLAGIGTHGTQSLIVGAIASHYPAHLRGTALGWALGVGRIGAVLAPQVSGILLGINGVDPSMSFLLFGGAALASALVLATLTVLSRRRRRAVDGEQAATEPVAP</sequence>
<dbReference type="PANTHER" id="PTHR23508:SF10">
    <property type="entry name" value="CARBOXYLIC ACID TRANSPORTER PROTEIN HOMOLOG"/>
    <property type="match status" value="1"/>
</dbReference>
<dbReference type="InterPro" id="IPR020846">
    <property type="entry name" value="MFS_dom"/>
</dbReference>
<evidence type="ECO:0000256" key="2">
    <source>
        <dbReference type="ARBA" id="ARBA00022692"/>
    </source>
</evidence>
<reference evidence="9" key="1">
    <citation type="submission" date="2016-01" db="EMBL/GenBank/DDBJ databases">
        <title>Draft genome of Chromobacterium sp. F49.</title>
        <authorList>
            <person name="Hong K.W."/>
        </authorList>
    </citation>
    <scope>NUCLEOTIDE SEQUENCE [LARGE SCALE GENOMIC DNA]</scope>
    <source>
        <strain evidence="9">M40</strain>
    </source>
</reference>
<evidence type="ECO:0000256" key="1">
    <source>
        <dbReference type="ARBA" id="ARBA00004651"/>
    </source>
</evidence>
<feature type="transmembrane region" description="Helical" evidence="5">
    <location>
        <begin position="146"/>
        <end position="170"/>
    </location>
</feature>
<dbReference type="GO" id="GO:0005886">
    <property type="term" value="C:plasma membrane"/>
    <property type="evidence" value="ECO:0007669"/>
    <property type="project" value="UniProtKB-SubCell"/>
</dbReference>
<evidence type="ECO:0000256" key="4">
    <source>
        <dbReference type="ARBA" id="ARBA00023136"/>
    </source>
</evidence>
<feature type="domain" description="Major facilitator superfamily (MFS) profile" evidence="6">
    <location>
        <begin position="20"/>
        <end position="418"/>
    </location>
</feature>
<dbReference type="PANTHER" id="PTHR23508">
    <property type="entry name" value="CARBOXYLIC ACID TRANSPORTER PROTEIN HOMOLOG"/>
    <property type="match status" value="1"/>
</dbReference>
<feature type="transmembrane region" description="Helical" evidence="5">
    <location>
        <begin position="18"/>
        <end position="41"/>
    </location>
</feature>
<keyword evidence="3 5" id="KW-1133">Transmembrane helix</keyword>
<dbReference type="PROSITE" id="PS00217">
    <property type="entry name" value="SUGAR_TRANSPORT_2"/>
    <property type="match status" value="1"/>
</dbReference>
<feature type="transmembrane region" description="Helical" evidence="5">
    <location>
        <begin position="176"/>
        <end position="195"/>
    </location>
</feature>
<feature type="transmembrane region" description="Helical" evidence="5">
    <location>
        <begin position="393"/>
        <end position="416"/>
    </location>
</feature>
<dbReference type="AlphaFoldDB" id="A0A163AL50"/>
<feature type="transmembrane region" description="Helical" evidence="5">
    <location>
        <begin position="273"/>
        <end position="293"/>
    </location>
</feature>
<protein>
    <submittedName>
        <fullName evidence="8">MFS transporter</fullName>
    </submittedName>
</protein>
<evidence type="ECO:0000256" key="5">
    <source>
        <dbReference type="SAM" id="Phobius"/>
    </source>
</evidence>
<dbReference type="InterPro" id="IPR005829">
    <property type="entry name" value="Sugar_transporter_CS"/>
</dbReference>
<reference evidence="7" key="2">
    <citation type="submission" date="2016-01" db="EMBL/GenBank/DDBJ databases">
        <authorList>
            <person name="Hong K.W."/>
        </authorList>
    </citation>
    <scope>NUCLEOTIDE SEQUENCE</scope>
    <source>
        <strain evidence="7">M40</strain>
    </source>
</reference>
<evidence type="ECO:0000259" key="6">
    <source>
        <dbReference type="PROSITE" id="PS50850"/>
    </source>
</evidence>
<dbReference type="Gene3D" id="1.20.1250.20">
    <property type="entry name" value="MFS general substrate transporter like domains"/>
    <property type="match status" value="1"/>
</dbReference>
<name>A0A163AL50_9MICO</name>
<evidence type="ECO:0000313" key="8">
    <source>
        <dbReference type="EMBL" id="PAK96762.1"/>
    </source>
</evidence>
<gene>
    <name evidence="7" type="ORF">AVW13_08695</name>
    <name evidence="8" type="ORF">B8X04_02325</name>
</gene>
<dbReference type="InterPro" id="IPR036259">
    <property type="entry name" value="MFS_trans_sf"/>
</dbReference>
<dbReference type="EMBL" id="NCWY01000002">
    <property type="protein sequence ID" value="PAK96762.1"/>
    <property type="molecule type" value="Genomic_DNA"/>
</dbReference>
<dbReference type="PROSITE" id="PS50850">
    <property type="entry name" value="MFS"/>
    <property type="match status" value="1"/>
</dbReference>
<organism evidence="8 10">
    <name type="scientific">Brevibacterium casei</name>
    <dbReference type="NCBI Taxonomy" id="33889"/>
    <lineage>
        <taxon>Bacteria</taxon>
        <taxon>Bacillati</taxon>
        <taxon>Actinomycetota</taxon>
        <taxon>Actinomycetes</taxon>
        <taxon>Micrococcales</taxon>
        <taxon>Brevibacteriaceae</taxon>
        <taxon>Brevibacterium</taxon>
    </lineage>
</organism>
<evidence type="ECO:0000313" key="7">
    <source>
        <dbReference type="EMBL" id="KZE21531.1"/>
    </source>
</evidence>
<dbReference type="Proteomes" id="UP000076612">
    <property type="component" value="Unassembled WGS sequence"/>
</dbReference>
<feature type="transmembrane region" description="Helical" evidence="5">
    <location>
        <begin position="300"/>
        <end position="320"/>
    </location>
</feature>
<evidence type="ECO:0000313" key="9">
    <source>
        <dbReference type="Proteomes" id="UP000076612"/>
    </source>
</evidence>
<feature type="transmembrane region" description="Helical" evidence="5">
    <location>
        <begin position="53"/>
        <end position="76"/>
    </location>
</feature>
<feature type="transmembrane region" description="Helical" evidence="5">
    <location>
        <begin position="363"/>
        <end position="387"/>
    </location>
</feature>
<comment type="subcellular location">
    <subcellularLocation>
        <location evidence="1">Cell membrane</location>
        <topology evidence="1">Multi-pass membrane protein</topology>
    </subcellularLocation>
</comment>
<comment type="caution">
    <text evidence="8">The sequence shown here is derived from an EMBL/GenBank/DDBJ whole genome shotgun (WGS) entry which is preliminary data.</text>
</comment>
<keyword evidence="4 5" id="KW-0472">Membrane</keyword>
<feature type="transmembrane region" description="Helical" evidence="5">
    <location>
        <begin position="326"/>
        <end position="351"/>
    </location>
</feature>
<feature type="transmembrane region" description="Helical" evidence="5">
    <location>
        <begin position="88"/>
        <end position="107"/>
    </location>
</feature>
<dbReference type="RefSeq" id="WP_009376616.1">
    <property type="nucleotide sequence ID" value="NZ_CP065629.1"/>
</dbReference>
<dbReference type="InterPro" id="IPR011701">
    <property type="entry name" value="MFS"/>
</dbReference>
<dbReference type="GO" id="GO:0046943">
    <property type="term" value="F:carboxylic acid transmembrane transporter activity"/>
    <property type="evidence" value="ECO:0007669"/>
    <property type="project" value="TreeGrafter"/>
</dbReference>
<evidence type="ECO:0000313" key="10">
    <source>
        <dbReference type="Proteomes" id="UP000216867"/>
    </source>
</evidence>
<dbReference type="Proteomes" id="UP000216867">
    <property type="component" value="Unassembled WGS sequence"/>
</dbReference>
<dbReference type="CDD" id="cd17365">
    <property type="entry name" value="MFS_PcaK_like"/>
    <property type="match status" value="1"/>
</dbReference>
<feature type="transmembrane region" description="Helical" evidence="5">
    <location>
        <begin position="113"/>
        <end position="134"/>
    </location>
</feature>
<accession>A0A163AL50</accession>
<evidence type="ECO:0000256" key="3">
    <source>
        <dbReference type="ARBA" id="ARBA00022989"/>
    </source>
</evidence>
<dbReference type="EMBL" id="LQQR01000013">
    <property type="protein sequence ID" value="KZE21531.1"/>
    <property type="molecule type" value="Genomic_DNA"/>
</dbReference>
<keyword evidence="2 5" id="KW-0812">Transmembrane</keyword>
<dbReference type="Pfam" id="PF07690">
    <property type="entry name" value="MFS_1"/>
    <property type="match status" value="1"/>
</dbReference>
<dbReference type="STRING" id="33889.AVW13_08695"/>
<proteinExistence type="predicted"/>